<evidence type="ECO:0000259" key="7">
    <source>
        <dbReference type="SMART" id="SM00986"/>
    </source>
</evidence>
<dbReference type="NCBIfam" id="NF003589">
    <property type="entry name" value="PRK05254.1-2"/>
    <property type="match status" value="1"/>
</dbReference>
<evidence type="ECO:0000256" key="6">
    <source>
        <dbReference type="PROSITE-ProRule" id="PRU10072"/>
    </source>
</evidence>
<feature type="active site" description="Proton acceptor" evidence="6">
    <location>
        <position position="88"/>
    </location>
</feature>
<gene>
    <name evidence="8" type="primary">ORF46</name>
</gene>
<evidence type="ECO:0000256" key="3">
    <source>
        <dbReference type="ARBA" id="ARBA00022763"/>
    </source>
</evidence>
<dbReference type="InterPro" id="IPR018085">
    <property type="entry name" value="Ura-DNA_Glyclase_AS"/>
</dbReference>
<evidence type="ECO:0000313" key="9">
    <source>
        <dbReference type="Proteomes" id="UP001147731"/>
    </source>
</evidence>
<evidence type="ECO:0000256" key="4">
    <source>
        <dbReference type="ARBA" id="ARBA00022801"/>
    </source>
</evidence>
<dbReference type="GO" id="GO:0097510">
    <property type="term" value="P:base-excision repair, AP site formation via deaminated base removal"/>
    <property type="evidence" value="ECO:0007669"/>
    <property type="project" value="TreeGrafter"/>
</dbReference>
<dbReference type="PANTHER" id="PTHR11264">
    <property type="entry name" value="URACIL-DNA GLYCOSYLASE"/>
    <property type="match status" value="1"/>
</dbReference>
<dbReference type="GO" id="GO:0045437">
    <property type="term" value="F:uridine nucleosidase activity"/>
    <property type="evidence" value="ECO:0007669"/>
    <property type="project" value="UniProtKB-EC"/>
</dbReference>
<dbReference type="EC" id="3.2.2.3" evidence="8"/>
<reference evidence="8" key="1">
    <citation type="journal article" date="2019" name="Emerg. Infect. Dis.">
        <title>Novel Virus Related to Kaposi's Sarcoma-Associated Herpesvirus from Colobus Monkey.</title>
        <authorList>
            <person name="Dhingra A."/>
            <person name="Ganzenmueller T."/>
            <person name="Hage E."/>
            <person name="Suarez N.M."/>
            <person name="Matz-Rensing K."/>
            <person name="Widmer D."/>
            <person name="Pohlmann S."/>
            <person name="Davison A.J."/>
            <person name="Schulz T.F."/>
            <person name="Kaul A."/>
        </authorList>
    </citation>
    <scope>NUCLEOTIDE SEQUENCE</scope>
    <source>
        <strain evidence="8">Hannover</strain>
    </source>
</reference>
<keyword evidence="4 8" id="KW-0378">Hydrolase</keyword>
<dbReference type="NCBIfam" id="TIGR00628">
    <property type="entry name" value="ung"/>
    <property type="match status" value="1"/>
</dbReference>
<keyword evidence="3" id="KW-0227">DNA damage</keyword>
<sequence>MEEWLKTTVWDRLSREDYRVSAQELPLAPEWISFLNLSPFLRHKLQFLLNHIEELRKVTVIYPPSDRIMWWSYCCSPSDIKVIILGQDPYFSGQATGLAFSVDHQCQIPPSLRCIFRELAASVPSFTTPSHGCLDHWARQGVLLLNTILTVEKGKAGSHEKLGWDWFTNYIITSVSSRLHHCAFLLWGKRAIDRAALIDSQKHLVLKAQHPSPLAALSGRSSRWPRFSGCDHFNLTNAYLAQHGKQPIDWNLKQG</sequence>
<evidence type="ECO:0000313" key="8">
    <source>
        <dbReference type="EMBL" id="QDQ69253.1"/>
    </source>
</evidence>
<dbReference type="Proteomes" id="UP001147731">
    <property type="component" value="Segment"/>
</dbReference>
<dbReference type="NCBIfam" id="NF003588">
    <property type="entry name" value="PRK05254.1-1"/>
    <property type="match status" value="1"/>
</dbReference>
<dbReference type="SMART" id="SM00986">
    <property type="entry name" value="UDG"/>
    <property type="match status" value="1"/>
</dbReference>
<dbReference type="InterPro" id="IPR002043">
    <property type="entry name" value="UDG_fam1"/>
</dbReference>
<dbReference type="GO" id="GO:0004844">
    <property type="term" value="F:uracil DNA N-glycosylase activity"/>
    <property type="evidence" value="ECO:0007669"/>
    <property type="project" value="InterPro"/>
</dbReference>
<dbReference type="InterPro" id="IPR036895">
    <property type="entry name" value="Uracil-DNA_glycosylase-like_sf"/>
</dbReference>
<evidence type="ECO:0000256" key="2">
    <source>
        <dbReference type="ARBA" id="ARBA00022562"/>
    </source>
</evidence>
<proteinExistence type="inferred from homology"/>
<name>A0A5B8FKM9_9GAMA</name>
<dbReference type="EMBL" id="MH932584">
    <property type="protein sequence ID" value="QDQ69253.1"/>
    <property type="molecule type" value="Genomic_DNA"/>
</dbReference>
<dbReference type="SUPFAM" id="SSF52141">
    <property type="entry name" value="Uracil-DNA glycosylase-like"/>
    <property type="match status" value="1"/>
</dbReference>
<comment type="similarity">
    <text evidence="1">Belongs to the uracil-DNA glycosylase (UDG) superfamily. UNG family.</text>
</comment>
<dbReference type="SMART" id="SM00987">
    <property type="entry name" value="UreE_C"/>
    <property type="match status" value="1"/>
</dbReference>
<dbReference type="CDD" id="cd10027">
    <property type="entry name" value="UDG-F1-like"/>
    <property type="match status" value="1"/>
</dbReference>
<dbReference type="GeneID" id="80540385"/>
<feature type="domain" description="Uracil-DNA glycosylase-like" evidence="7">
    <location>
        <begin position="72"/>
        <end position="240"/>
    </location>
</feature>
<dbReference type="KEGG" id="vg:80540385"/>
<dbReference type="PANTHER" id="PTHR11264:SF0">
    <property type="entry name" value="URACIL-DNA GLYCOSYLASE"/>
    <property type="match status" value="1"/>
</dbReference>
<evidence type="ECO:0000256" key="5">
    <source>
        <dbReference type="ARBA" id="ARBA00023204"/>
    </source>
</evidence>
<evidence type="ECO:0000256" key="1">
    <source>
        <dbReference type="ARBA" id="ARBA00008184"/>
    </source>
</evidence>
<dbReference type="Gene3D" id="3.40.470.10">
    <property type="entry name" value="Uracil-DNA glycosylase-like domain"/>
    <property type="match status" value="1"/>
</dbReference>
<protein>
    <submittedName>
        <fullName evidence="8">Uracil-DNA glycosylase</fullName>
        <ecNumber evidence="8">3.2.2.3</ecNumber>
    </submittedName>
</protein>
<keyword evidence="5" id="KW-0234">DNA repair</keyword>
<keyword evidence="2" id="KW-1048">Host nucleus</keyword>
<keyword evidence="9" id="KW-1185">Reference proteome</keyword>
<keyword evidence="8" id="KW-0326">Glycosidase</keyword>
<dbReference type="NCBIfam" id="NF003592">
    <property type="entry name" value="PRK05254.1-5"/>
    <property type="match status" value="1"/>
</dbReference>
<dbReference type="HAMAP" id="MF_00148">
    <property type="entry name" value="UDG"/>
    <property type="match status" value="1"/>
</dbReference>
<dbReference type="InterPro" id="IPR005122">
    <property type="entry name" value="Uracil-DNA_glycosylase-like"/>
</dbReference>
<dbReference type="PROSITE" id="PS00130">
    <property type="entry name" value="U_DNA_GLYCOSYLASE"/>
    <property type="match status" value="1"/>
</dbReference>
<dbReference type="Pfam" id="PF03167">
    <property type="entry name" value="UDG"/>
    <property type="match status" value="1"/>
</dbReference>
<accession>A0A5B8FKM9</accession>
<dbReference type="RefSeq" id="YP_010801673.1">
    <property type="nucleotide sequence ID" value="NC_076967.1"/>
</dbReference>
<organism evidence="8 9">
    <name type="scientific">Colobine gammaherpesvirus 1</name>
    <dbReference type="NCBI Taxonomy" id="2597325"/>
    <lineage>
        <taxon>Viruses</taxon>
        <taxon>Duplodnaviria</taxon>
        <taxon>Heunggongvirae</taxon>
        <taxon>Peploviricota</taxon>
        <taxon>Herviviricetes</taxon>
        <taxon>Herpesvirales</taxon>
        <taxon>Orthoherpesviridae</taxon>
        <taxon>Gammaherpesvirinae</taxon>
        <taxon>Rhadinovirus</taxon>
        <taxon>Rhadinovirus colobinegamma1</taxon>
    </lineage>
</organism>